<keyword evidence="4" id="KW-1185">Reference proteome</keyword>
<keyword evidence="2" id="KW-0732">Signal</keyword>
<reference evidence="3" key="1">
    <citation type="submission" date="2023-03" db="EMBL/GenBank/DDBJ databases">
        <title>Electrophorus voltai genome.</title>
        <authorList>
            <person name="Bian C."/>
        </authorList>
    </citation>
    <scope>NUCLEOTIDE SEQUENCE</scope>
    <source>
        <strain evidence="3">CB-2022</strain>
        <tissue evidence="3">Muscle</tissue>
    </source>
</reference>
<sequence length="212" mass="22962">FSFFLFFIPLLSSLLISPPLLSSLLLSSSICPLSPPPLTPECLGGLLLLVIYLINVTPPPIPLLTSQPLPQLAQTQVSANTGECKHSMSVAEPLGVKASDAEVGGALGQYWIRLQSETARRAWQNQTGPVQTLPAPARMPPKSADVSDPETVTSTRNRNLDAQLRPRPCSRDLHPQPLSHLPECHSLIAQRNTLPAIPGDYQRLTSEQLGIQ</sequence>
<evidence type="ECO:0000313" key="3">
    <source>
        <dbReference type="EMBL" id="KAK1798343.1"/>
    </source>
</evidence>
<organism evidence="3 4">
    <name type="scientific">Electrophorus voltai</name>
    <dbReference type="NCBI Taxonomy" id="2609070"/>
    <lineage>
        <taxon>Eukaryota</taxon>
        <taxon>Metazoa</taxon>
        <taxon>Chordata</taxon>
        <taxon>Craniata</taxon>
        <taxon>Vertebrata</taxon>
        <taxon>Euteleostomi</taxon>
        <taxon>Actinopterygii</taxon>
        <taxon>Neopterygii</taxon>
        <taxon>Teleostei</taxon>
        <taxon>Ostariophysi</taxon>
        <taxon>Gymnotiformes</taxon>
        <taxon>Gymnotoidei</taxon>
        <taxon>Gymnotidae</taxon>
        <taxon>Electrophorus</taxon>
    </lineage>
</organism>
<proteinExistence type="predicted"/>
<dbReference type="AlphaFoldDB" id="A0AAD8ZF33"/>
<protein>
    <submittedName>
        <fullName evidence="3">Uncharacterized protein</fullName>
    </submittedName>
</protein>
<feature type="region of interest" description="Disordered" evidence="1">
    <location>
        <begin position="125"/>
        <end position="157"/>
    </location>
</feature>
<gene>
    <name evidence="3" type="ORF">P4O66_007805</name>
</gene>
<feature type="signal peptide" evidence="2">
    <location>
        <begin position="1"/>
        <end position="22"/>
    </location>
</feature>
<dbReference type="EMBL" id="JAROKS010000012">
    <property type="protein sequence ID" value="KAK1798343.1"/>
    <property type="molecule type" value="Genomic_DNA"/>
</dbReference>
<dbReference type="Proteomes" id="UP001239994">
    <property type="component" value="Unassembled WGS sequence"/>
</dbReference>
<evidence type="ECO:0000313" key="4">
    <source>
        <dbReference type="Proteomes" id="UP001239994"/>
    </source>
</evidence>
<accession>A0AAD8ZF33</accession>
<evidence type="ECO:0000256" key="2">
    <source>
        <dbReference type="SAM" id="SignalP"/>
    </source>
</evidence>
<feature type="non-terminal residue" evidence="3">
    <location>
        <position position="1"/>
    </location>
</feature>
<evidence type="ECO:0000256" key="1">
    <source>
        <dbReference type="SAM" id="MobiDB-lite"/>
    </source>
</evidence>
<comment type="caution">
    <text evidence="3">The sequence shown here is derived from an EMBL/GenBank/DDBJ whole genome shotgun (WGS) entry which is preliminary data.</text>
</comment>
<feature type="chain" id="PRO_5042093340" evidence="2">
    <location>
        <begin position="23"/>
        <end position="212"/>
    </location>
</feature>
<name>A0AAD8ZF33_9TELE</name>